<dbReference type="Gramene" id="OB09G14920.1">
    <property type="protein sequence ID" value="OB09G14920.1"/>
    <property type="gene ID" value="OB09G14920"/>
</dbReference>
<reference evidence="1" key="2">
    <citation type="submission" date="2013-04" db="UniProtKB">
        <authorList>
            <consortium name="EnsemblPlants"/>
        </authorList>
    </citation>
    <scope>IDENTIFICATION</scope>
</reference>
<name>J3MWW3_ORYBR</name>
<dbReference type="EnsemblPlants" id="OB09G14920.1">
    <property type="protein sequence ID" value="OB09G14920.1"/>
    <property type="gene ID" value="OB09G14920"/>
</dbReference>
<proteinExistence type="predicted"/>
<dbReference type="AlphaFoldDB" id="J3MWW3"/>
<sequence length="114" mass="12476">MEPGCNSLVAYVSADWKKGTSSSQLFISWESQALTLYKDNATSDEQEKKLLTVTSAIITRHPNNLLSDSLVMGLFKGLTELPKQSGAPRVIRPHPCPGSSLIAGRFLNFLNRSP</sequence>
<evidence type="ECO:0000313" key="1">
    <source>
        <dbReference type="EnsemblPlants" id="OB09G14920.1"/>
    </source>
</evidence>
<accession>J3MWW3</accession>
<dbReference type="Proteomes" id="UP000006038">
    <property type="component" value="Chromosome 9"/>
</dbReference>
<keyword evidence="2" id="KW-1185">Reference proteome</keyword>
<protein>
    <submittedName>
        <fullName evidence="1">Uncharacterized protein</fullName>
    </submittedName>
</protein>
<reference evidence="1" key="1">
    <citation type="journal article" date="2013" name="Nat. Commun.">
        <title>Whole-genome sequencing of Oryza brachyantha reveals mechanisms underlying Oryza genome evolution.</title>
        <authorList>
            <person name="Chen J."/>
            <person name="Huang Q."/>
            <person name="Gao D."/>
            <person name="Wang J."/>
            <person name="Lang Y."/>
            <person name="Liu T."/>
            <person name="Li B."/>
            <person name="Bai Z."/>
            <person name="Luis Goicoechea J."/>
            <person name="Liang C."/>
            <person name="Chen C."/>
            <person name="Zhang W."/>
            <person name="Sun S."/>
            <person name="Liao Y."/>
            <person name="Zhang X."/>
            <person name="Yang L."/>
            <person name="Song C."/>
            <person name="Wang M."/>
            <person name="Shi J."/>
            <person name="Liu G."/>
            <person name="Liu J."/>
            <person name="Zhou H."/>
            <person name="Zhou W."/>
            <person name="Yu Q."/>
            <person name="An N."/>
            <person name="Chen Y."/>
            <person name="Cai Q."/>
            <person name="Wang B."/>
            <person name="Liu B."/>
            <person name="Min J."/>
            <person name="Huang Y."/>
            <person name="Wu H."/>
            <person name="Li Z."/>
            <person name="Zhang Y."/>
            <person name="Yin Y."/>
            <person name="Song W."/>
            <person name="Jiang J."/>
            <person name="Jackson S.A."/>
            <person name="Wing R.A."/>
            <person name="Wang J."/>
            <person name="Chen M."/>
        </authorList>
    </citation>
    <scope>NUCLEOTIDE SEQUENCE [LARGE SCALE GENOMIC DNA]</scope>
    <source>
        <strain evidence="1">cv. IRGC 101232</strain>
    </source>
</reference>
<dbReference type="HOGENOM" id="CLU_2124917_0_0_1"/>
<evidence type="ECO:0000313" key="2">
    <source>
        <dbReference type="Proteomes" id="UP000006038"/>
    </source>
</evidence>
<organism evidence="1">
    <name type="scientific">Oryza brachyantha</name>
    <name type="common">malo sina</name>
    <dbReference type="NCBI Taxonomy" id="4533"/>
    <lineage>
        <taxon>Eukaryota</taxon>
        <taxon>Viridiplantae</taxon>
        <taxon>Streptophyta</taxon>
        <taxon>Embryophyta</taxon>
        <taxon>Tracheophyta</taxon>
        <taxon>Spermatophyta</taxon>
        <taxon>Magnoliopsida</taxon>
        <taxon>Liliopsida</taxon>
        <taxon>Poales</taxon>
        <taxon>Poaceae</taxon>
        <taxon>BOP clade</taxon>
        <taxon>Oryzoideae</taxon>
        <taxon>Oryzeae</taxon>
        <taxon>Oryzinae</taxon>
        <taxon>Oryza</taxon>
    </lineage>
</organism>